<keyword evidence="4 9" id="KW-0812">Transmembrane</keyword>
<evidence type="ECO:0000256" key="10">
    <source>
        <dbReference type="SAM" id="MobiDB-lite"/>
    </source>
</evidence>
<dbReference type="InterPro" id="IPR003369">
    <property type="entry name" value="TatA/B/E"/>
</dbReference>
<keyword evidence="6 9" id="KW-1133">Transmembrane helix</keyword>
<dbReference type="Proteomes" id="UP000192611">
    <property type="component" value="Unassembled WGS sequence"/>
</dbReference>
<comment type="subcellular location">
    <subcellularLocation>
        <location evidence="1 9">Cell membrane</location>
        <topology evidence="1 9">Single-pass membrane protein</topology>
    </subcellularLocation>
</comment>
<keyword evidence="5 9" id="KW-0653">Protein transport</keyword>
<gene>
    <name evidence="9" type="primary">tatA</name>
    <name evidence="11" type="ORF">B6D57_02400</name>
</gene>
<dbReference type="Pfam" id="PF02416">
    <property type="entry name" value="TatA_B_E"/>
    <property type="match status" value="1"/>
</dbReference>
<dbReference type="PANTHER" id="PTHR42982">
    <property type="entry name" value="SEC-INDEPENDENT PROTEIN TRANSLOCASE PROTEIN TATA"/>
    <property type="match status" value="1"/>
</dbReference>
<dbReference type="PRINTS" id="PR01506">
    <property type="entry name" value="TATBPROTEIN"/>
</dbReference>
<dbReference type="Gene3D" id="1.20.5.3310">
    <property type="match status" value="1"/>
</dbReference>
<dbReference type="NCBIfam" id="TIGR01411">
    <property type="entry name" value="tatAE"/>
    <property type="match status" value="1"/>
</dbReference>
<accession>A0A1W9S1E5</accession>
<comment type="subunit">
    <text evidence="9">Forms a complex with TatC.</text>
</comment>
<dbReference type="HAMAP" id="MF_00236">
    <property type="entry name" value="TatA_E"/>
    <property type="match status" value="1"/>
</dbReference>
<evidence type="ECO:0000256" key="2">
    <source>
        <dbReference type="ARBA" id="ARBA00022448"/>
    </source>
</evidence>
<dbReference type="GO" id="GO:0043953">
    <property type="term" value="P:protein transport by the Tat complex"/>
    <property type="evidence" value="ECO:0007669"/>
    <property type="project" value="UniProtKB-UniRule"/>
</dbReference>
<keyword evidence="7 9" id="KW-0811">Translocation</keyword>
<dbReference type="GO" id="GO:0033281">
    <property type="term" value="C:TAT protein transport complex"/>
    <property type="evidence" value="ECO:0007669"/>
    <property type="project" value="UniProtKB-UniRule"/>
</dbReference>
<evidence type="ECO:0000256" key="4">
    <source>
        <dbReference type="ARBA" id="ARBA00022692"/>
    </source>
</evidence>
<organism evidence="11 12">
    <name type="scientific">Candidatus Coatesbacteria bacterium 4484_99</name>
    <dbReference type="NCBI Taxonomy" id="1970774"/>
    <lineage>
        <taxon>Bacteria</taxon>
        <taxon>Candidatus Coatesiibacteriota</taxon>
    </lineage>
</organism>
<evidence type="ECO:0000256" key="5">
    <source>
        <dbReference type="ARBA" id="ARBA00022927"/>
    </source>
</evidence>
<feature type="compositionally biased region" description="Basic and acidic residues" evidence="10">
    <location>
        <begin position="55"/>
        <end position="73"/>
    </location>
</feature>
<comment type="caution">
    <text evidence="11">The sequence shown here is derived from an EMBL/GenBank/DDBJ whole genome shotgun (WGS) entry which is preliminary data.</text>
</comment>
<evidence type="ECO:0000256" key="3">
    <source>
        <dbReference type="ARBA" id="ARBA00022475"/>
    </source>
</evidence>
<evidence type="ECO:0000256" key="9">
    <source>
        <dbReference type="HAMAP-Rule" id="MF_00236"/>
    </source>
</evidence>
<evidence type="ECO:0000313" key="11">
    <source>
        <dbReference type="EMBL" id="OQX90659.1"/>
    </source>
</evidence>
<keyword evidence="2 9" id="KW-0813">Transport</keyword>
<dbReference type="PANTHER" id="PTHR42982:SF1">
    <property type="entry name" value="SEC-INDEPENDENT PROTEIN TRANSLOCASE PROTEIN TATA"/>
    <property type="match status" value="1"/>
</dbReference>
<evidence type="ECO:0000256" key="8">
    <source>
        <dbReference type="ARBA" id="ARBA00023136"/>
    </source>
</evidence>
<sequence>MIGGIGTPELIIILIVALLLFGAKRLPEIGRAIGKGIREIRNASDGIMSDDEEVYKDIKDKSRREEDNSENKS</sequence>
<dbReference type="InterPro" id="IPR006312">
    <property type="entry name" value="TatA/E"/>
</dbReference>
<dbReference type="GO" id="GO:0008320">
    <property type="term" value="F:protein transmembrane transporter activity"/>
    <property type="evidence" value="ECO:0007669"/>
    <property type="project" value="UniProtKB-UniRule"/>
</dbReference>
<keyword evidence="8 9" id="KW-0472">Membrane</keyword>
<reference evidence="12" key="1">
    <citation type="submission" date="2017-03" db="EMBL/GenBank/DDBJ databases">
        <title>Novel pathways for hydrocarbon cycling and metabolic interdependencies in hydrothermal sediment communities.</title>
        <authorList>
            <person name="Dombrowski N."/>
            <person name="Seitz K."/>
            <person name="Teske A."/>
            <person name="Baker B."/>
        </authorList>
    </citation>
    <scope>NUCLEOTIDE SEQUENCE [LARGE SCALE GENOMIC DNA]</scope>
</reference>
<protein>
    <recommendedName>
        <fullName evidence="9">Sec-independent protein translocase protein TatA</fullName>
    </recommendedName>
</protein>
<evidence type="ECO:0000256" key="1">
    <source>
        <dbReference type="ARBA" id="ARBA00004162"/>
    </source>
</evidence>
<dbReference type="EMBL" id="NATQ01000036">
    <property type="protein sequence ID" value="OQX90659.1"/>
    <property type="molecule type" value="Genomic_DNA"/>
</dbReference>
<name>A0A1W9S1E5_9BACT</name>
<keyword evidence="3 9" id="KW-1003">Cell membrane</keyword>
<dbReference type="AlphaFoldDB" id="A0A1W9S1E5"/>
<comment type="function">
    <text evidence="9">Part of the twin-arginine translocation (Tat) system that transports large folded proteins containing a characteristic twin-arginine motif in their signal peptide across membranes. TatA could form the protein-conducting channel of the Tat system.</text>
</comment>
<comment type="similarity">
    <text evidence="9">Belongs to the TatA/E family.</text>
</comment>
<evidence type="ECO:0000313" key="12">
    <source>
        <dbReference type="Proteomes" id="UP000192611"/>
    </source>
</evidence>
<evidence type="ECO:0000256" key="7">
    <source>
        <dbReference type="ARBA" id="ARBA00023010"/>
    </source>
</evidence>
<evidence type="ECO:0000256" key="6">
    <source>
        <dbReference type="ARBA" id="ARBA00022989"/>
    </source>
</evidence>
<dbReference type="NCBIfam" id="NF011430">
    <property type="entry name" value="PRK14861.1"/>
    <property type="match status" value="1"/>
</dbReference>
<proteinExistence type="inferred from homology"/>
<feature type="region of interest" description="Disordered" evidence="10">
    <location>
        <begin position="54"/>
        <end position="73"/>
    </location>
</feature>